<evidence type="ECO:0000256" key="1">
    <source>
        <dbReference type="SAM" id="MobiDB-lite"/>
    </source>
</evidence>
<dbReference type="EMBL" id="BT069231">
    <property type="protein sequence ID" value="ACN36128.1"/>
    <property type="molecule type" value="mRNA"/>
</dbReference>
<reference evidence="2" key="1">
    <citation type="journal article" date="2009" name="PLoS Genet.">
        <title>Sequencing, mapping, and analysis of 27,455 maize full-length cDNAs.</title>
        <authorList>
            <person name="Soderlund C."/>
            <person name="Descour A."/>
            <person name="Kudrna D."/>
            <person name="Bomhoff M."/>
            <person name="Boyd L."/>
            <person name="Currie J."/>
            <person name="Angelova A."/>
            <person name="Collura K."/>
            <person name="Wissotski M."/>
            <person name="Ashley E."/>
            <person name="Morrow D."/>
            <person name="Fernandes J."/>
            <person name="Walbot V."/>
            <person name="Yu Y."/>
        </authorList>
    </citation>
    <scope>NUCLEOTIDE SEQUENCE</scope>
    <source>
        <strain evidence="2">B73</strain>
    </source>
</reference>
<feature type="region of interest" description="Disordered" evidence="1">
    <location>
        <begin position="1"/>
        <end position="68"/>
    </location>
</feature>
<name>C0PLR2_MAIZE</name>
<proteinExistence type="evidence at transcript level"/>
<reference evidence="2" key="2">
    <citation type="submission" date="2012-06" db="EMBL/GenBank/DDBJ databases">
        <authorList>
            <person name="Yu Y."/>
            <person name="Currie J."/>
            <person name="Lomeli R."/>
            <person name="Angelova A."/>
            <person name="Collura K."/>
            <person name="Wissotski M."/>
            <person name="Campos D."/>
            <person name="Kudrna D."/>
            <person name="Golser W."/>
            <person name="Ashely E."/>
            <person name="Descour A."/>
            <person name="Fernandes J."/>
            <person name="Soderlund C."/>
            <person name="Walbot V."/>
        </authorList>
    </citation>
    <scope>NUCLEOTIDE SEQUENCE</scope>
    <source>
        <strain evidence="2">B73</strain>
    </source>
</reference>
<dbReference type="AlphaFoldDB" id="C0PLR2"/>
<evidence type="ECO:0000313" key="2">
    <source>
        <dbReference type="EMBL" id="ACN36128.1"/>
    </source>
</evidence>
<protein>
    <submittedName>
        <fullName evidence="2">Uncharacterized protein</fullName>
    </submittedName>
</protein>
<accession>C0PLR2</accession>
<organism evidence="2">
    <name type="scientific">Zea mays</name>
    <name type="common">Maize</name>
    <dbReference type="NCBI Taxonomy" id="4577"/>
    <lineage>
        <taxon>Eukaryota</taxon>
        <taxon>Viridiplantae</taxon>
        <taxon>Streptophyta</taxon>
        <taxon>Embryophyta</taxon>
        <taxon>Tracheophyta</taxon>
        <taxon>Spermatophyta</taxon>
        <taxon>Magnoliopsida</taxon>
        <taxon>Liliopsida</taxon>
        <taxon>Poales</taxon>
        <taxon>Poaceae</taxon>
        <taxon>PACMAD clade</taxon>
        <taxon>Panicoideae</taxon>
        <taxon>Andropogonodae</taxon>
        <taxon>Andropogoneae</taxon>
        <taxon>Tripsacinae</taxon>
        <taxon>Zea</taxon>
    </lineage>
</organism>
<feature type="compositionally biased region" description="Low complexity" evidence="1">
    <location>
        <begin position="27"/>
        <end position="39"/>
    </location>
</feature>
<feature type="compositionally biased region" description="Polar residues" evidence="1">
    <location>
        <begin position="8"/>
        <end position="26"/>
    </location>
</feature>
<sequence length="92" mass="10065">MEARPGPGNTTQQRPQRPGRENTTWHTSGSRSSRCSRTCAGPSCTCELSRGPKGRRGSDQSAGNRWTAAPWRWLVPDSTGPSRCRGKCSRCC</sequence>